<evidence type="ECO:0000256" key="1">
    <source>
        <dbReference type="ARBA" id="ARBA00022801"/>
    </source>
</evidence>
<dbReference type="PANTHER" id="PTHR20935">
    <property type="entry name" value="PHOSPHOGLYCERATE MUTASE-RELATED"/>
    <property type="match status" value="1"/>
</dbReference>
<evidence type="ECO:0000313" key="3">
    <source>
        <dbReference type="EMBL" id="MFB9312140.1"/>
    </source>
</evidence>
<dbReference type="PANTHER" id="PTHR20935:SF1">
    <property type="entry name" value="SLL1549 PROTEIN"/>
    <property type="match status" value="1"/>
</dbReference>
<dbReference type="Proteomes" id="UP001589750">
    <property type="component" value="Unassembled WGS sequence"/>
</dbReference>
<dbReference type="InterPro" id="IPR013078">
    <property type="entry name" value="His_Pase_superF_clade-1"/>
</dbReference>
<reference evidence="3 4" key="1">
    <citation type="submission" date="2024-09" db="EMBL/GenBank/DDBJ databases">
        <authorList>
            <person name="Sun Q."/>
            <person name="Mori K."/>
        </authorList>
    </citation>
    <scope>NUCLEOTIDE SEQUENCE [LARGE SCALE GENOMIC DNA]</scope>
    <source>
        <strain evidence="3 4">JCM 9626</strain>
    </source>
</reference>
<organism evidence="3 4">
    <name type="scientific">Nocardioides plantarum</name>
    <dbReference type="NCBI Taxonomy" id="29299"/>
    <lineage>
        <taxon>Bacteria</taxon>
        <taxon>Bacillati</taxon>
        <taxon>Actinomycetota</taxon>
        <taxon>Actinomycetes</taxon>
        <taxon>Propionibacteriales</taxon>
        <taxon>Nocardioidaceae</taxon>
        <taxon>Nocardioides</taxon>
    </lineage>
</organism>
<dbReference type="InterPro" id="IPR051021">
    <property type="entry name" value="Mito_Ser/Thr_phosphatase"/>
</dbReference>
<evidence type="ECO:0000313" key="4">
    <source>
        <dbReference type="Proteomes" id="UP001589750"/>
    </source>
</evidence>
<accession>A0ABV5K8J5</accession>
<keyword evidence="4" id="KW-1185">Reference proteome</keyword>
<gene>
    <name evidence="3" type="ORF">ACFFRI_03695</name>
</gene>
<keyword evidence="1" id="KW-0378">Hydrolase</keyword>
<evidence type="ECO:0000256" key="2">
    <source>
        <dbReference type="SAM" id="MobiDB-lite"/>
    </source>
</evidence>
<comment type="caution">
    <text evidence="3">The sequence shown here is derived from an EMBL/GenBank/DDBJ whole genome shotgun (WGS) entry which is preliminary data.</text>
</comment>
<dbReference type="CDD" id="cd07040">
    <property type="entry name" value="HP"/>
    <property type="match status" value="1"/>
</dbReference>
<dbReference type="Pfam" id="PF00300">
    <property type="entry name" value="His_Phos_1"/>
    <property type="match status" value="1"/>
</dbReference>
<proteinExistence type="predicted"/>
<dbReference type="SMART" id="SM00855">
    <property type="entry name" value="PGAM"/>
    <property type="match status" value="1"/>
</dbReference>
<dbReference type="InterPro" id="IPR029033">
    <property type="entry name" value="His_PPase_superfam"/>
</dbReference>
<dbReference type="EMBL" id="JBHMDG010000002">
    <property type="protein sequence ID" value="MFB9312140.1"/>
    <property type="molecule type" value="Genomic_DNA"/>
</dbReference>
<dbReference type="SUPFAM" id="SSF53254">
    <property type="entry name" value="Phosphoglycerate mutase-like"/>
    <property type="match status" value="1"/>
</dbReference>
<feature type="region of interest" description="Disordered" evidence="2">
    <location>
        <begin position="14"/>
        <end position="36"/>
    </location>
</feature>
<dbReference type="Gene3D" id="3.40.50.1240">
    <property type="entry name" value="Phosphoglycerate mutase-like"/>
    <property type="match status" value="1"/>
</dbReference>
<name>A0ABV5K8J5_9ACTN</name>
<sequence>MVDRTRTLVVMRHAKAEPAGPSDAERALAPQGHGDAEAAGRWLRDRGLGPDAALVSAARRTRETWERVAGAAGWALEPTLDEGLYAADAETALDLVRLLDDEVGTALVIGHNPTVHSLVSSLDDGEGDADAGHEMLLGLFPTSATAVLTFTGSWGDLAVGRASLVGYHVGRQDGLPEGR</sequence>
<dbReference type="RefSeq" id="WP_140010677.1">
    <property type="nucleotide sequence ID" value="NZ_JBHMDG010000002.1"/>
</dbReference>
<protein>
    <submittedName>
        <fullName evidence="3">Histidine phosphatase family protein</fullName>
    </submittedName>
</protein>